<proteinExistence type="inferred from homology"/>
<keyword evidence="7" id="KW-0106">Calcium</keyword>
<dbReference type="eggNOG" id="KOG0027">
    <property type="taxonomic scope" value="Eukaryota"/>
</dbReference>
<dbReference type="PROSITE" id="PS00018">
    <property type="entry name" value="EF_HAND_1"/>
    <property type="match status" value="1"/>
</dbReference>
<keyword evidence="13" id="KW-1185">Reference proteome</keyword>
<dbReference type="Pfam" id="PF13499">
    <property type="entry name" value="EF-hand_7"/>
    <property type="match status" value="2"/>
</dbReference>
<keyword evidence="9" id="KW-0206">Cytoskeleton</keyword>
<dbReference type="STRING" id="5888.A0E2X7"/>
<dbReference type="Gene3D" id="1.10.238.10">
    <property type="entry name" value="EF-hand"/>
    <property type="match status" value="2"/>
</dbReference>
<dbReference type="GO" id="GO:0005509">
    <property type="term" value="F:calcium ion binding"/>
    <property type="evidence" value="ECO:0007669"/>
    <property type="project" value="InterPro"/>
</dbReference>
<dbReference type="PANTHER" id="PTHR23048:SF0">
    <property type="entry name" value="CALMODULIN LIKE 3"/>
    <property type="match status" value="1"/>
</dbReference>
<protein>
    <recommendedName>
        <fullName evidence="3">Calmodulin</fullName>
    </recommendedName>
</protein>
<dbReference type="SUPFAM" id="SSF47473">
    <property type="entry name" value="EF-hand"/>
    <property type="match status" value="1"/>
</dbReference>
<dbReference type="GeneID" id="5042826"/>
<keyword evidence="4" id="KW-0963">Cytoplasm</keyword>
<evidence type="ECO:0000256" key="9">
    <source>
        <dbReference type="ARBA" id="ARBA00023212"/>
    </source>
</evidence>
<evidence type="ECO:0000256" key="5">
    <source>
        <dbReference type="ARBA" id="ARBA00022723"/>
    </source>
</evidence>
<sequence length="162" mass="18588">MNQINPDQILSSEEIKAAKDAFEAYDKMGYGTLEVEELQKILEEFGHKPSKEELQQMIIQVDVKNKGFIDFEDFKRAIAIYKIIEEDNEEDDTLDAFVAMGGNADKSGTVDATKLIQVRIIIIQIIKSDFKMTIDIERLINEMDRDKSGQISYQEFKNLLSD</sequence>
<keyword evidence="6" id="KW-0677">Repeat</keyword>
<evidence type="ECO:0000256" key="10">
    <source>
        <dbReference type="ARBA" id="ARBA00025692"/>
    </source>
</evidence>
<evidence type="ECO:0000256" key="2">
    <source>
        <dbReference type="ARBA" id="ARBA00005253"/>
    </source>
</evidence>
<evidence type="ECO:0000256" key="6">
    <source>
        <dbReference type="ARBA" id="ARBA00022737"/>
    </source>
</evidence>
<reference evidence="12 13" key="1">
    <citation type="journal article" date="2006" name="Nature">
        <title>Global trends of whole-genome duplications revealed by the ciliate Paramecium tetraurelia.</title>
        <authorList>
            <consortium name="Genoscope"/>
            <person name="Aury J.-M."/>
            <person name="Jaillon O."/>
            <person name="Duret L."/>
            <person name="Noel B."/>
            <person name="Jubin C."/>
            <person name="Porcel B.M."/>
            <person name="Segurens B."/>
            <person name="Daubin V."/>
            <person name="Anthouard V."/>
            <person name="Aiach N."/>
            <person name="Arnaiz O."/>
            <person name="Billaut A."/>
            <person name="Beisson J."/>
            <person name="Blanc I."/>
            <person name="Bouhouche K."/>
            <person name="Camara F."/>
            <person name="Duharcourt S."/>
            <person name="Guigo R."/>
            <person name="Gogendeau D."/>
            <person name="Katinka M."/>
            <person name="Keller A.-M."/>
            <person name="Kissmehl R."/>
            <person name="Klotz C."/>
            <person name="Koll F."/>
            <person name="Le Moue A."/>
            <person name="Lepere C."/>
            <person name="Malinsky S."/>
            <person name="Nowacki M."/>
            <person name="Nowak J.K."/>
            <person name="Plattner H."/>
            <person name="Poulain J."/>
            <person name="Ruiz F."/>
            <person name="Serrano V."/>
            <person name="Zagulski M."/>
            <person name="Dessen P."/>
            <person name="Betermier M."/>
            <person name="Weissenbach J."/>
            <person name="Scarpelli C."/>
            <person name="Schachter V."/>
            <person name="Sperling L."/>
            <person name="Meyer E."/>
            <person name="Cohen J."/>
            <person name="Wincker P."/>
        </authorList>
    </citation>
    <scope>NUCLEOTIDE SEQUENCE [LARGE SCALE GENOMIC DNA]</scope>
    <source>
        <strain evidence="12 13">Stock d4-2</strain>
    </source>
</reference>
<dbReference type="PANTHER" id="PTHR23048">
    <property type="entry name" value="MYOSIN LIGHT CHAIN 1, 3"/>
    <property type="match status" value="1"/>
</dbReference>
<dbReference type="InterPro" id="IPR011992">
    <property type="entry name" value="EF-hand-dom_pair"/>
</dbReference>
<organism evidence="12 13">
    <name type="scientific">Paramecium tetraurelia</name>
    <dbReference type="NCBI Taxonomy" id="5888"/>
    <lineage>
        <taxon>Eukaryota</taxon>
        <taxon>Sar</taxon>
        <taxon>Alveolata</taxon>
        <taxon>Ciliophora</taxon>
        <taxon>Intramacronucleata</taxon>
        <taxon>Oligohymenophorea</taxon>
        <taxon>Peniculida</taxon>
        <taxon>Parameciidae</taxon>
        <taxon>Paramecium</taxon>
    </lineage>
</organism>
<dbReference type="GO" id="GO:0005856">
    <property type="term" value="C:cytoskeleton"/>
    <property type="evidence" value="ECO:0007669"/>
    <property type="project" value="UniProtKB-SubCell"/>
</dbReference>
<dbReference type="InParanoid" id="A0E2X7"/>
<dbReference type="FunFam" id="1.10.238.10:FF:000178">
    <property type="entry name" value="Calmodulin-2 A"/>
    <property type="match status" value="1"/>
</dbReference>
<dbReference type="AlphaFoldDB" id="A0E2X7"/>
<feature type="domain" description="EF-hand" evidence="11">
    <location>
        <begin position="131"/>
        <end position="162"/>
    </location>
</feature>
<evidence type="ECO:0000259" key="11">
    <source>
        <dbReference type="PROSITE" id="PS50222"/>
    </source>
</evidence>
<evidence type="ECO:0000313" key="12">
    <source>
        <dbReference type="EMBL" id="CAK89644.1"/>
    </source>
</evidence>
<evidence type="ECO:0000256" key="1">
    <source>
        <dbReference type="ARBA" id="ARBA00004245"/>
    </source>
</evidence>
<dbReference type="SMART" id="SM00054">
    <property type="entry name" value="EFh"/>
    <property type="match status" value="3"/>
</dbReference>
<dbReference type="InterPro" id="IPR018247">
    <property type="entry name" value="EF_Hand_1_Ca_BS"/>
</dbReference>
<dbReference type="OMA" id="DMWRIRE"/>
<comment type="function">
    <text evidence="10">Plays a fundamental role in microtubule organizing center structure and function. Component of the infraciliary lattice (ICL) and the ciliary basal bodies.</text>
</comment>
<evidence type="ECO:0000256" key="4">
    <source>
        <dbReference type="ARBA" id="ARBA00022490"/>
    </source>
</evidence>
<evidence type="ECO:0000256" key="7">
    <source>
        <dbReference type="ARBA" id="ARBA00022837"/>
    </source>
</evidence>
<name>A0E2X7_PARTE</name>
<feature type="domain" description="EF-hand" evidence="11">
    <location>
        <begin position="13"/>
        <end position="48"/>
    </location>
</feature>
<dbReference type="Proteomes" id="UP000000600">
    <property type="component" value="Unassembled WGS sequence"/>
</dbReference>
<evidence type="ECO:0000256" key="8">
    <source>
        <dbReference type="ARBA" id="ARBA00022990"/>
    </source>
</evidence>
<dbReference type="OrthoDB" id="26525at2759"/>
<dbReference type="CDD" id="cd00051">
    <property type="entry name" value="EFh"/>
    <property type="match status" value="1"/>
</dbReference>
<evidence type="ECO:0000313" key="13">
    <source>
        <dbReference type="Proteomes" id="UP000000600"/>
    </source>
</evidence>
<dbReference type="RefSeq" id="XP_001457041.1">
    <property type="nucleotide sequence ID" value="XM_001457004.1"/>
</dbReference>
<keyword evidence="8" id="KW-0007">Acetylation</keyword>
<dbReference type="PROSITE" id="PS50222">
    <property type="entry name" value="EF_HAND_2"/>
    <property type="match status" value="3"/>
</dbReference>
<gene>
    <name evidence="12" type="ORF">GSPATT00022816001</name>
</gene>
<accession>A0E2X7</accession>
<dbReference type="InterPro" id="IPR002048">
    <property type="entry name" value="EF_hand_dom"/>
</dbReference>
<dbReference type="HOGENOM" id="CLU_061288_19_1_1"/>
<keyword evidence="5" id="KW-0479">Metal-binding</keyword>
<dbReference type="InterPro" id="IPR050230">
    <property type="entry name" value="CALM/Myosin/TropC-like"/>
</dbReference>
<feature type="domain" description="EF-hand" evidence="11">
    <location>
        <begin position="49"/>
        <end position="84"/>
    </location>
</feature>
<comment type="subcellular location">
    <subcellularLocation>
        <location evidence="1">Cytoplasm</location>
        <location evidence="1">Cytoskeleton</location>
    </subcellularLocation>
</comment>
<evidence type="ECO:0000256" key="3">
    <source>
        <dbReference type="ARBA" id="ARBA00020786"/>
    </source>
</evidence>
<dbReference type="EMBL" id="CT868655">
    <property type="protein sequence ID" value="CAK89644.1"/>
    <property type="molecule type" value="Genomic_DNA"/>
</dbReference>
<comment type="similarity">
    <text evidence="2">Belongs to the centrin family.</text>
</comment>
<dbReference type="KEGG" id="ptm:GSPATT00022816001"/>